<keyword evidence="8 10" id="KW-0687">Ribonucleoprotein</keyword>
<dbReference type="Proteomes" id="UP000196655">
    <property type="component" value="Unassembled WGS sequence"/>
</dbReference>
<feature type="domain" description="SRP54-type proteins GTP-binding" evidence="11">
    <location>
        <begin position="278"/>
        <end position="291"/>
    </location>
</feature>
<evidence type="ECO:0000313" key="12">
    <source>
        <dbReference type="EMBL" id="OWJ66986.1"/>
    </source>
</evidence>
<proteinExistence type="inferred from homology"/>
<dbReference type="CDD" id="cd18539">
    <property type="entry name" value="SRP_G"/>
    <property type="match status" value="1"/>
</dbReference>
<dbReference type="InterPro" id="IPR036891">
    <property type="entry name" value="Signal_recog_part_SRP54_M_sf"/>
</dbReference>
<dbReference type="Pfam" id="PF02978">
    <property type="entry name" value="SRP_SPB"/>
    <property type="match status" value="1"/>
</dbReference>
<dbReference type="EMBL" id="NHON01000017">
    <property type="protein sequence ID" value="OWJ66986.1"/>
    <property type="molecule type" value="Genomic_DNA"/>
</dbReference>
<keyword evidence="10" id="KW-0963">Cytoplasm</keyword>
<dbReference type="SMART" id="SM00382">
    <property type="entry name" value="AAA"/>
    <property type="match status" value="1"/>
</dbReference>
<dbReference type="Gene3D" id="3.40.50.300">
    <property type="entry name" value="P-loop containing nucleotide triphosphate hydrolases"/>
    <property type="match status" value="1"/>
</dbReference>
<dbReference type="NCBIfam" id="TIGR00959">
    <property type="entry name" value="ffh"/>
    <property type="match status" value="1"/>
</dbReference>
<dbReference type="GO" id="GO:0006614">
    <property type="term" value="P:SRP-dependent cotranslational protein targeting to membrane"/>
    <property type="evidence" value="ECO:0007669"/>
    <property type="project" value="InterPro"/>
</dbReference>
<name>A0A211ZP73_9PROT</name>
<protein>
    <recommendedName>
        <fullName evidence="10">Signal recognition particle protein</fullName>
        <ecNumber evidence="10">3.6.5.4</ecNumber>
    </recommendedName>
    <alternativeName>
        <fullName evidence="10">Fifty-four homolog</fullName>
    </alternativeName>
</protein>
<dbReference type="Gene3D" id="1.20.120.140">
    <property type="entry name" value="Signal recognition particle SRP54, nucleotide-binding domain"/>
    <property type="match status" value="1"/>
</dbReference>
<dbReference type="GO" id="GO:0008312">
    <property type="term" value="F:7S RNA binding"/>
    <property type="evidence" value="ECO:0007669"/>
    <property type="project" value="InterPro"/>
</dbReference>
<dbReference type="GO" id="GO:0005886">
    <property type="term" value="C:plasma membrane"/>
    <property type="evidence" value="ECO:0007669"/>
    <property type="project" value="UniProtKB-SubCell"/>
</dbReference>
<evidence type="ECO:0000256" key="10">
    <source>
        <dbReference type="HAMAP-Rule" id="MF_00306"/>
    </source>
</evidence>
<dbReference type="SMART" id="SM00963">
    <property type="entry name" value="SRP54_N"/>
    <property type="match status" value="1"/>
</dbReference>
<dbReference type="HAMAP" id="MF_00306">
    <property type="entry name" value="SRP54"/>
    <property type="match status" value="1"/>
</dbReference>
<evidence type="ECO:0000256" key="9">
    <source>
        <dbReference type="ARBA" id="ARBA00048027"/>
    </source>
</evidence>
<dbReference type="RefSeq" id="WP_088151253.1">
    <property type="nucleotide sequence ID" value="NZ_NHON01000017.1"/>
</dbReference>
<dbReference type="SUPFAM" id="SSF47446">
    <property type="entry name" value="Signal peptide-binding domain"/>
    <property type="match status" value="1"/>
</dbReference>
<keyword evidence="3 10" id="KW-0547">Nucleotide-binding</keyword>
<organism evidence="12 13">
    <name type="scientific">Inquilinus limosus</name>
    <dbReference type="NCBI Taxonomy" id="171674"/>
    <lineage>
        <taxon>Bacteria</taxon>
        <taxon>Pseudomonadati</taxon>
        <taxon>Pseudomonadota</taxon>
        <taxon>Alphaproteobacteria</taxon>
        <taxon>Rhodospirillales</taxon>
        <taxon>Rhodospirillaceae</taxon>
        <taxon>Inquilinus</taxon>
    </lineage>
</organism>
<comment type="subcellular location">
    <subcellularLocation>
        <location evidence="1">Cell inner membrane</location>
        <topology evidence="1">Peripheral membrane protein</topology>
        <orientation evidence="1">Cytoplasmic side</orientation>
    </subcellularLocation>
    <subcellularLocation>
        <location evidence="10">Cytoplasm</location>
    </subcellularLocation>
    <text evidence="10">The SRP-RNC complex is targeted to the cytoplasmic membrane.</text>
</comment>
<comment type="catalytic activity">
    <reaction evidence="9 10">
        <text>GTP + H2O = GDP + phosphate + H(+)</text>
        <dbReference type="Rhea" id="RHEA:19669"/>
        <dbReference type="ChEBI" id="CHEBI:15377"/>
        <dbReference type="ChEBI" id="CHEBI:15378"/>
        <dbReference type="ChEBI" id="CHEBI:37565"/>
        <dbReference type="ChEBI" id="CHEBI:43474"/>
        <dbReference type="ChEBI" id="CHEBI:58189"/>
        <dbReference type="EC" id="3.6.5.4"/>
    </reaction>
</comment>
<accession>A0A211ZP73</accession>
<dbReference type="InterPro" id="IPR003593">
    <property type="entry name" value="AAA+_ATPase"/>
</dbReference>
<evidence type="ECO:0000256" key="8">
    <source>
        <dbReference type="ARBA" id="ARBA00023274"/>
    </source>
</evidence>
<dbReference type="InterPro" id="IPR022941">
    <property type="entry name" value="SRP54"/>
</dbReference>
<evidence type="ECO:0000256" key="7">
    <source>
        <dbReference type="ARBA" id="ARBA00023135"/>
    </source>
</evidence>
<dbReference type="Gene3D" id="1.10.260.30">
    <property type="entry name" value="Signal recognition particle, SRP54 subunit, M-domain"/>
    <property type="match status" value="1"/>
</dbReference>
<keyword evidence="6 10" id="KW-0342">GTP-binding</keyword>
<dbReference type="STRING" id="1122125.GCA_000423185_00098"/>
<evidence type="ECO:0000256" key="6">
    <source>
        <dbReference type="ARBA" id="ARBA00023134"/>
    </source>
</evidence>
<comment type="function">
    <text evidence="10">Involved in targeting and insertion of nascent membrane proteins into the cytoplasmic membrane. Binds to the hydrophobic signal sequence of the ribosome-nascent chain (RNC) as it emerges from the ribosomes. The SRP-RNC complex is then targeted to the cytoplasmic membrane where it interacts with the SRP receptor FtsY. Interaction with FtsY leads to the transfer of the RNC complex to the Sec translocase for insertion into the membrane, the hydrolysis of GTP by both Ffh and FtsY, and the dissociation of the SRP-FtsY complex into the individual components.</text>
</comment>
<dbReference type="GO" id="GO:0003924">
    <property type="term" value="F:GTPase activity"/>
    <property type="evidence" value="ECO:0007669"/>
    <property type="project" value="UniProtKB-UniRule"/>
</dbReference>
<feature type="binding site" evidence="10">
    <location>
        <begin position="199"/>
        <end position="203"/>
    </location>
    <ligand>
        <name>GTP</name>
        <dbReference type="ChEBI" id="CHEBI:37565"/>
    </ligand>
</feature>
<gene>
    <name evidence="10" type="primary">ffh</name>
    <name evidence="12" type="ORF">BWR60_11965</name>
</gene>
<dbReference type="SUPFAM" id="SSF52540">
    <property type="entry name" value="P-loop containing nucleoside triphosphate hydrolases"/>
    <property type="match status" value="1"/>
</dbReference>
<dbReference type="Pfam" id="PF00448">
    <property type="entry name" value="SRP54"/>
    <property type="match status" value="1"/>
</dbReference>
<evidence type="ECO:0000256" key="4">
    <source>
        <dbReference type="ARBA" id="ARBA00022801"/>
    </source>
</evidence>
<comment type="similarity">
    <text evidence="2 10">Belongs to the GTP-binding SRP family. SRP54 subfamily.</text>
</comment>
<feature type="binding site" evidence="10">
    <location>
        <begin position="116"/>
        <end position="123"/>
    </location>
    <ligand>
        <name>GTP</name>
        <dbReference type="ChEBI" id="CHEBI:37565"/>
    </ligand>
</feature>
<comment type="subunit">
    <text evidence="10">Part of the signal recognition particle protein translocation system, which is composed of SRP and FtsY. SRP is a ribonucleoprotein composed of Ffh and a 4.5S RNA molecule.</text>
</comment>
<dbReference type="AlphaFoldDB" id="A0A211ZP73"/>
<keyword evidence="7 10" id="KW-0733">Signal recognition particle</keyword>
<evidence type="ECO:0000313" key="13">
    <source>
        <dbReference type="Proteomes" id="UP000196655"/>
    </source>
</evidence>
<keyword evidence="4 10" id="KW-0378">Hydrolase</keyword>
<comment type="caution">
    <text evidence="12">The sequence shown here is derived from an EMBL/GenBank/DDBJ whole genome shotgun (WGS) entry which is preliminary data.</text>
</comment>
<keyword evidence="13" id="KW-1185">Reference proteome</keyword>
<dbReference type="InterPro" id="IPR042101">
    <property type="entry name" value="SRP54_N_sf"/>
</dbReference>
<sequence length="465" mass="50244">MFEGLSGRLGDIFDRLRKRGALTEADVGAAMREVRVALLEADVALPVVKDFIDKARERAVGSEVLRSVTPGQQVIKIVHDCLIEMLGGTPGEMPDLNAATPINLIAVPPVPVLMVGLQGSGKTTTTGKLALRLKDRDNKKVLMASLDTRRPAAQEQLKILGEQIGVTTLPIIAGQEPLAIARRAMERGRLEGFDVVLLDTAGRLAIDEELMAEVVAIRDATKPTETLLVADAMTGQDAVNVARTFHERVGVTGIALTRVDGDSRGGAALSMRAVTGQPIKLIGMGEKMDALELFHPDRIANRILGMGDVVSLVEKAAATIEKEDAEKLAAKIQKGEFDLEDLASQLRQMRKMGGLQGLMGMLPGVGKIKDQMKSAGMDDKMIKRQEAIISSMTPVERRNPKIIHAKRKVRIAAGSGSTVQDVNKLLKQHQQMADMMKRMKKLGKAGMMRGMPKLPPGMLPPGFKM</sequence>
<evidence type="ECO:0000256" key="1">
    <source>
        <dbReference type="ARBA" id="ARBA00004515"/>
    </source>
</evidence>
<dbReference type="InterPro" id="IPR004125">
    <property type="entry name" value="Signal_recog_particle_SRP54_M"/>
</dbReference>
<dbReference type="PANTHER" id="PTHR11564">
    <property type="entry name" value="SIGNAL RECOGNITION PARTICLE 54K PROTEIN SRP54"/>
    <property type="match status" value="1"/>
</dbReference>
<dbReference type="Pfam" id="PF02881">
    <property type="entry name" value="SRP54_N"/>
    <property type="match status" value="1"/>
</dbReference>
<evidence type="ECO:0000256" key="3">
    <source>
        <dbReference type="ARBA" id="ARBA00022741"/>
    </source>
</evidence>
<evidence type="ECO:0000256" key="2">
    <source>
        <dbReference type="ARBA" id="ARBA00005450"/>
    </source>
</evidence>
<comment type="domain">
    <text evidence="10">Composed of three domains: the N-terminal N domain, which is responsible for interactions with the ribosome, the central G domain, which binds GTP, and the C-terminal M domain, which binds the RNA and the signal sequence of the RNC.</text>
</comment>
<dbReference type="OrthoDB" id="9804720at2"/>
<dbReference type="GO" id="GO:0005525">
    <property type="term" value="F:GTP binding"/>
    <property type="evidence" value="ECO:0007669"/>
    <property type="project" value="UniProtKB-UniRule"/>
</dbReference>
<feature type="binding site" evidence="10">
    <location>
        <begin position="257"/>
        <end position="260"/>
    </location>
    <ligand>
        <name>GTP</name>
        <dbReference type="ChEBI" id="CHEBI:37565"/>
    </ligand>
</feature>
<evidence type="ECO:0000256" key="5">
    <source>
        <dbReference type="ARBA" id="ARBA00022884"/>
    </source>
</evidence>
<evidence type="ECO:0000259" key="11">
    <source>
        <dbReference type="PROSITE" id="PS00300"/>
    </source>
</evidence>
<reference evidence="13" key="1">
    <citation type="submission" date="2017-05" db="EMBL/GenBank/DDBJ databases">
        <authorList>
            <person name="Macchi M."/>
            <person name="Festa S."/>
            <person name="Coppotelli B.M."/>
            <person name="Morelli I.S."/>
        </authorList>
    </citation>
    <scope>NUCLEOTIDE SEQUENCE [LARGE SCALE GENOMIC DNA]</scope>
    <source>
        <strain evidence="13">I</strain>
    </source>
</reference>
<dbReference type="GO" id="GO:0048500">
    <property type="term" value="C:signal recognition particle"/>
    <property type="evidence" value="ECO:0007669"/>
    <property type="project" value="UniProtKB-UniRule"/>
</dbReference>
<dbReference type="InterPro" id="IPR004780">
    <property type="entry name" value="SRP"/>
</dbReference>
<dbReference type="SMART" id="SM00962">
    <property type="entry name" value="SRP54"/>
    <property type="match status" value="1"/>
</dbReference>
<dbReference type="InterPro" id="IPR027417">
    <property type="entry name" value="P-loop_NTPase"/>
</dbReference>
<dbReference type="InterPro" id="IPR000897">
    <property type="entry name" value="SRP54_GTPase_dom"/>
</dbReference>
<dbReference type="InterPro" id="IPR013822">
    <property type="entry name" value="Signal_recog_particl_SRP54_hlx"/>
</dbReference>
<dbReference type="PANTHER" id="PTHR11564:SF5">
    <property type="entry name" value="SIGNAL RECOGNITION PARTICLE SUBUNIT SRP54"/>
    <property type="match status" value="1"/>
</dbReference>
<dbReference type="EC" id="3.6.5.4" evidence="10"/>
<keyword evidence="5 10" id="KW-0694">RNA-binding</keyword>
<dbReference type="PROSITE" id="PS00300">
    <property type="entry name" value="SRP54"/>
    <property type="match status" value="1"/>
</dbReference>